<evidence type="ECO:0000313" key="2">
    <source>
        <dbReference type="Proteomes" id="UP000424671"/>
    </source>
</evidence>
<protein>
    <submittedName>
        <fullName evidence="1">Uncharacterized protein</fullName>
    </submittedName>
</protein>
<sequence length="118" mass="13369">MDNIKLPIALVLAMAVQLSGGVWWVSQQSATISNLEETVSQLGSRMAIEDNVNLKRDVLDNSMELDHIWDDLEEIWDELASMAMTINEINKIKQRVSLIENDLKYIGRDHTDMKGGIK</sequence>
<reference evidence="1 2" key="1">
    <citation type="journal article" date="2019" name="mSystems">
        <title>Diverse, abundant and novel viruses infecting the marine abundant Roseobacter RCA lineage.</title>
        <authorList>
            <person name="Zhang Z.F."/>
            <person name="Chen F."/>
            <person name="Chu X."/>
            <person name="Zhang H."/>
            <person name="Luo H.W."/>
            <person name="Zhai Z.Q."/>
            <person name="Yang M.Y."/>
            <person name="Zhao Y.L."/>
        </authorList>
    </citation>
    <scope>NUCLEOTIDE SEQUENCE [LARGE SCALE GENOMIC DNA]</scope>
</reference>
<name>A0A646QXE3_9CAUD</name>
<gene>
    <name evidence="1" type="ORF">CRP4_gp33</name>
</gene>
<proteinExistence type="predicted"/>
<organism evidence="1 2">
    <name type="scientific">Roseobacter phage CRP-4</name>
    <dbReference type="NCBI Taxonomy" id="2559283"/>
    <lineage>
        <taxon>Viruses</taxon>
        <taxon>Duplodnaviria</taxon>
        <taxon>Heunggongvirae</taxon>
        <taxon>Uroviricota</taxon>
        <taxon>Caudoviricetes</taxon>
        <taxon>Zobellviridae</taxon>
        <taxon>Cobavirinae</taxon>
        <taxon>Veravirus</taxon>
    </lineage>
</organism>
<dbReference type="EMBL" id="MK613346">
    <property type="protein sequence ID" value="QBQ72642.1"/>
    <property type="molecule type" value="Genomic_DNA"/>
</dbReference>
<accession>A0A646QXE3</accession>
<dbReference type="Proteomes" id="UP000424671">
    <property type="component" value="Segment"/>
</dbReference>
<evidence type="ECO:0000313" key="1">
    <source>
        <dbReference type="EMBL" id="QBQ72642.1"/>
    </source>
</evidence>